<reference evidence="3" key="1">
    <citation type="submission" date="2022-06" db="EMBL/GenBank/DDBJ databases">
        <title>Complete Genome Sequence of Arcanobacterium pinnipediorum strain DSM 28752 isolated from a harbour seal.</title>
        <authorList>
            <person name="Borowiak M."/>
            <person name="Kreitlow A."/>
            <person name="Alssahen M."/>
            <person name="Malorny B."/>
            <person name="Laemmler C."/>
            <person name="Prenger-Berninghoff E."/>
            <person name="Siebert U."/>
            <person name="Ploetz M."/>
            <person name="Abdulmawjood A."/>
        </authorList>
    </citation>
    <scope>NUCLEOTIDE SEQUENCE</scope>
    <source>
        <strain evidence="3">DSM 28752</strain>
    </source>
</reference>
<dbReference type="SUPFAM" id="SSF102405">
    <property type="entry name" value="MCP/YpsA-like"/>
    <property type="match status" value="1"/>
</dbReference>
<evidence type="ECO:0000259" key="2">
    <source>
        <dbReference type="Pfam" id="PF02481"/>
    </source>
</evidence>
<proteinExistence type="inferred from homology"/>
<keyword evidence="4" id="KW-1185">Reference proteome</keyword>
<dbReference type="InterPro" id="IPR057666">
    <property type="entry name" value="DrpA_SLOG"/>
</dbReference>
<dbReference type="InterPro" id="IPR003488">
    <property type="entry name" value="DprA"/>
</dbReference>
<dbReference type="Proteomes" id="UP001056109">
    <property type="component" value="Chromosome"/>
</dbReference>
<sequence length="381" mass="40664">MTDAEHRAARAWSYIAEGGNQVAHAFIKASSYEHALAWVAEYGTGSSIGKECEDAVARLGHSKAVIHRTIRAWQLRLDHYSEISDVSLARLGAQCIIPTDRQWPPSINEIPHPPLALWVRGDVEVLNTAGIAIVGSRAASGYGQRLARNLAYELSDSHVIISGGAFGIDAQAHRGALHHSQATVIVSAGGVDRPYPAAHADLFSQTIAHGAVISESALGSAPHRHRFLSRNRIIAALGTGTVVVEAPMRSGALSTARHAIEIGRPVGACPGQVDSPAAQGSHALIRDGATLIRHADDVREMVSWQQLELGAPVGEDIFSMPSDDGYDPLIERVWEAVPVRSVADVTAIARVAGVSVQQAQAKLALLELNGRVSRSVRGWKR</sequence>
<dbReference type="PANTHER" id="PTHR43022">
    <property type="entry name" value="PROTEIN SMF"/>
    <property type="match status" value="1"/>
</dbReference>
<feature type="domain" description="Smf/DprA SLOG" evidence="2">
    <location>
        <begin position="95"/>
        <end position="301"/>
    </location>
</feature>
<dbReference type="NCBIfam" id="TIGR00732">
    <property type="entry name" value="dprA"/>
    <property type="match status" value="1"/>
</dbReference>
<evidence type="ECO:0000313" key="3">
    <source>
        <dbReference type="EMBL" id="USR79936.1"/>
    </source>
</evidence>
<name>A0ABY5AKH9_9ACTO</name>
<accession>A0ABY5AKH9</accession>
<evidence type="ECO:0000313" key="4">
    <source>
        <dbReference type="Proteomes" id="UP001056109"/>
    </source>
</evidence>
<dbReference type="EMBL" id="CP099547">
    <property type="protein sequence ID" value="USR79936.1"/>
    <property type="molecule type" value="Genomic_DNA"/>
</dbReference>
<dbReference type="Pfam" id="PF02481">
    <property type="entry name" value="DNA_processg_A"/>
    <property type="match status" value="1"/>
</dbReference>
<dbReference type="PANTHER" id="PTHR43022:SF1">
    <property type="entry name" value="PROTEIN SMF"/>
    <property type="match status" value="1"/>
</dbReference>
<comment type="similarity">
    <text evidence="1">Belongs to the DprA/Smf family.</text>
</comment>
<dbReference type="RefSeq" id="WP_252673795.1">
    <property type="nucleotide sequence ID" value="NZ_CP099547.1"/>
</dbReference>
<gene>
    <name evidence="3" type="primary">dprA</name>
    <name evidence="3" type="ORF">NG665_02865</name>
</gene>
<organism evidence="3 4">
    <name type="scientific">Arcanobacterium pinnipediorum</name>
    <dbReference type="NCBI Taxonomy" id="1503041"/>
    <lineage>
        <taxon>Bacteria</taxon>
        <taxon>Bacillati</taxon>
        <taxon>Actinomycetota</taxon>
        <taxon>Actinomycetes</taxon>
        <taxon>Actinomycetales</taxon>
        <taxon>Actinomycetaceae</taxon>
        <taxon>Arcanobacterium</taxon>
    </lineage>
</organism>
<evidence type="ECO:0000256" key="1">
    <source>
        <dbReference type="ARBA" id="ARBA00006525"/>
    </source>
</evidence>
<protein>
    <submittedName>
        <fullName evidence="3">DNA-processing protein DprA</fullName>
    </submittedName>
</protein>
<dbReference type="Gene3D" id="3.40.50.450">
    <property type="match status" value="1"/>
</dbReference>